<evidence type="ECO:0000256" key="7">
    <source>
        <dbReference type="ARBA" id="ARBA00022764"/>
    </source>
</evidence>
<feature type="chain" id="PRO_5018816438" description="Formate-dependent nitrite reductase complex subunit" evidence="11">
    <location>
        <begin position="23"/>
        <end position="354"/>
    </location>
</feature>
<evidence type="ECO:0000313" key="14">
    <source>
        <dbReference type="EMBL" id="VEJ09706.1"/>
    </source>
</evidence>
<evidence type="ECO:0000256" key="9">
    <source>
        <dbReference type="ARBA" id="ARBA00023004"/>
    </source>
</evidence>
<dbReference type="EMBL" id="LR134510">
    <property type="protein sequence ID" value="VEJ09706.1"/>
    <property type="molecule type" value="Genomic_DNA"/>
</dbReference>
<dbReference type="InterPro" id="IPR017565">
    <property type="entry name" value="For-dep_Cytc_NO2Rdtase_NrfF"/>
</dbReference>
<keyword evidence="3 11" id="KW-0349">Heme</keyword>
<sequence length="354" mass="40300">MIKRLLLGFLFSFMLMATTVQATMVDTFHFRDNATQERAFALAKVLRCPQCKNQNLLESNSPIASDLRLEVYKMANAGETDQQIIQKMTARFGNFVLYDPPLIPSTYLLWGLPILLFISLSGYLFYFLRKRGATSINPNHTPDCTTTISSSENWQFSLKYLSGTGLFLLFTSGILYLFTPQFSQFFMGKKVEQKTQVALNVSATQKKETYIHLIQQELRKDPNDASKWLELAQAYMQAEDFNSALTCYANAEKLAGSTPKILGLAATAYFYQSHQQITPKVQQLLNVALKKDPSEISSLSLKAHVAFQQHHYAEAIQLWQKILDSDNADMDRRTLVERIQVAKFLMHDNKKTAE</sequence>
<dbReference type="Proteomes" id="UP000279799">
    <property type="component" value="Chromosome"/>
</dbReference>
<dbReference type="AlphaFoldDB" id="A0A448TUR2"/>
<dbReference type="InterPro" id="IPR019734">
    <property type="entry name" value="TPR_rpt"/>
</dbReference>
<keyword evidence="8 10" id="KW-0802">TPR repeat</keyword>
<keyword evidence="11" id="KW-0812">Transmembrane</keyword>
<dbReference type="PANTHER" id="PTHR47870:SF2">
    <property type="entry name" value="FORMATE-DEPENDENT NITRITE REDUCTASE COMPLEX SUBUNIT NRFF"/>
    <property type="match status" value="1"/>
</dbReference>
<protein>
    <recommendedName>
        <fullName evidence="11">Formate-dependent nitrite reductase complex subunit</fullName>
    </recommendedName>
</protein>
<keyword evidence="9 11" id="KW-0408">Iron</keyword>
<comment type="similarity">
    <text evidence="2 11">Belongs to the CcmH/CycL/Ccl2/NrfF family.</text>
</comment>
<dbReference type="OrthoDB" id="9776053at2"/>
<dbReference type="FunFam" id="1.10.8.640:FF:000001">
    <property type="entry name" value="Cytochrome c-type biogenesis protein"/>
    <property type="match status" value="1"/>
</dbReference>
<dbReference type="InterPro" id="IPR005616">
    <property type="entry name" value="CcmH/CycL/Ccl2/NrfF_N"/>
</dbReference>
<keyword evidence="5 11" id="KW-0732">Signal</keyword>
<name>A0A448TUR2_9PAST</name>
<dbReference type="Gene3D" id="1.10.8.640">
    <property type="entry name" value="Cytochrome C biogenesis protein"/>
    <property type="match status" value="1"/>
</dbReference>
<evidence type="ECO:0000256" key="1">
    <source>
        <dbReference type="ARBA" id="ARBA00004418"/>
    </source>
</evidence>
<keyword evidence="11" id="KW-1133">Transmembrane helix</keyword>
<evidence type="ECO:0000259" key="13">
    <source>
        <dbReference type="Pfam" id="PF23914"/>
    </source>
</evidence>
<keyword evidence="4 11" id="KW-0479">Metal-binding</keyword>
<reference evidence="14 15" key="1">
    <citation type="submission" date="2018-12" db="EMBL/GenBank/DDBJ databases">
        <authorList>
            <consortium name="Pathogen Informatics"/>
        </authorList>
    </citation>
    <scope>NUCLEOTIDE SEQUENCE [LARGE SCALE GENOMIC DNA]</scope>
    <source>
        <strain evidence="14 15">NCTC12871</strain>
    </source>
</reference>
<dbReference type="Gene3D" id="1.25.40.10">
    <property type="entry name" value="Tetratricopeptide repeat domain"/>
    <property type="match status" value="1"/>
</dbReference>
<keyword evidence="11" id="KW-0472">Membrane</keyword>
<dbReference type="GO" id="GO:0005886">
    <property type="term" value="C:plasma membrane"/>
    <property type="evidence" value="ECO:0007669"/>
    <property type="project" value="TreeGrafter"/>
</dbReference>
<feature type="domain" description="Cytochrome c-type biogenesis protein H TPR" evidence="13">
    <location>
        <begin position="214"/>
        <end position="326"/>
    </location>
</feature>
<gene>
    <name evidence="14" type="primary">ccmH_3</name>
    <name evidence="14" type="ORF">NCTC12871_01189</name>
</gene>
<evidence type="ECO:0000313" key="15">
    <source>
        <dbReference type="Proteomes" id="UP000279799"/>
    </source>
</evidence>
<feature type="transmembrane region" description="Helical" evidence="11">
    <location>
        <begin position="107"/>
        <end position="128"/>
    </location>
</feature>
<evidence type="ECO:0000256" key="4">
    <source>
        <dbReference type="ARBA" id="ARBA00022723"/>
    </source>
</evidence>
<dbReference type="CDD" id="cd16378">
    <property type="entry name" value="CcmH_N"/>
    <property type="match status" value="1"/>
</dbReference>
<dbReference type="InterPro" id="IPR051263">
    <property type="entry name" value="C-type_cytochrome_biogenesis"/>
</dbReference>
<dbReference type="NCBIfam" id="TIGR03147">
    <property type="entry name" value="cyt_nit_nrfF"/>
    <property type="match status" value="1"/>
</dbReference>
<evidence type="ECO:0000256" key="6">
    <source>
        <dbReference type="ARBA" id="ARBA00022737"/>
    </source>
</evidence>
<organism evidence="14 15">
    <name type="scientific">Actinobacillus delphinicola</name>
    <dbReference type="NCBI Taxonomy" id="51161"/>
    <lineage>
        <taxon>Bacteria</taxon>
        <taxon>Pseudomonadati</taxon>
        <taxon>Pseudomonadota</taxon>
        <taxon>Gammaproteobacteria</taxon>
        <taxon>Pasteurellales</taxon>
        <taxon>Pasteurellaceae</taxon>
        <taxon>Actinobacillus</taxon>
    </lineage>
</organism>
<dbReference type="GO" id="GO:0042597">
    <property type="term" value="C:periplasmic space"/>
    <property type="evidence" value="ECO:0007669"/>
    <property type="project" value="UniProtKB-SubCell"/>
</dbReference>
<evidence type="ECO:0000256" key="11">
    <source>
        <dbReference type="RuleBase" id="RU364112"/>
    </source>
</evidence>
<evidence type="ECO:0000256" key="2">
    <source>
        <dbReference type="ARBA" id="ARBA00010342"/>
    </source>
</evidence>
<feature type="repeat" description="TPR" evidence="10">
    <location>
        <begin position="225"/>
        <end position="258"/>
    </location>
</feature>
<evidence type="ECO:0000256" key="3">
    <source>
        <dbReference type="ARBA" id="ARBA00022617"/>
    </source>
</evidence>
<dbReference type="GO" id="GO:0046872">
    <property type="term" value="F:metal ion binding"/>
    <property type="evidence" value="ECO:0007669"/>
    <property type="project" value="UniProtKB-KW"/>
</dbReference>
<feature type="transmembrane region" description="Helical" evidence="11">
    <location>
        <begin position="160"/>
        <end position="178"/>
    </location>
</feature>
<feature type="signal peptide" evidence="11">
    <location>
        <begin position="1"/>
        <end position="22"/>
    </location>
</feature>
<proteinExistence type="inferred from homology"/>
<evidence type="ECO:0000256" key="8">
    <source>
        <dbReference type="ARBA" id="ARBA00022803"/>
    </source>
</evidence>
<evidence type="ECO:0000259" key="12">
    <source>
        <dbReference type="Pfam" id="PF03918"/>
    </source>
</evidence>
<dbReference type="PROSITE" id="PS50005">
    <property type="entry name" value="TPR"/>
    <property type="match status" value="1"/>
</dbReference>
<dbReference type="InterPro" id="IPR056413">
    <property type="entry name" value="TPR_CcmH_CycH"/>
</dbReference>
<dbReference type="InterPro" id="IPR011990">
    <property type="entry name" value="TPR-like_helical_dom_sf"/>
</dbReference>
<dbReference type="SUPFAM" id="SSF48452">
    <property type="entry name" value="TPR-like"/>
    <property type="match status" value="1"/>
</dbReference>
<dbReference type="RefSeq" id="WP_126599865.1">
    <property type="nucleotide sequence ID" value="NZ_LR134510.1"/>
</dbReference>
<dbReference type="InterPro" id="IPR038297">
    <property type="entry name" value="CcmH/CycL/NrfF/Ccl2_sf"/>
</dbReference>
<dbReference type="PANTHER" id="PTHR47870">
    <property type="entry name" value="CYTOCHROME C-TYPE BIOGENESIS PROTEIN CCMH"/>
    <property type="match status" value="1"/>
</dbReference>
<evidence type="ECO:0000256" key="5">
    <source>
        <dbReference type="ARBA" id="ARBA00022729"/>
    </source>
</evidence>
<keyword evidence="7" id="KW-0574">Periplasm</keyword>
<keyword evidence="15" id="KW-1185">Reference proteome</keyword>
<accession>A0A448TUR2</accession>
<dbReference type="Pfam" id="PF23914">
    <property type="entry name" value="TPR_CcmH_CycH"/>
    <property type="match status" value="1"/>
</dbReference>
<dbReference type="SMART" id="SM00028">
    <property type="entry name" value="TPR"/>
    <property type="match status" value="2"/>
</dbReference>
<dbReference type="KEGG" id="adp:NCTC12871_01189"/>
<keyword evidence="6" id="KW-0677">Repeat</keyword>
<dbReference type="GO" id="GO:0017004">
    <property type="term" value="P:cytochrome complex assembly"/>
    <property type="evidence" value="ECO:0007669"/>
    <property type="project" value="UniProtKB-ARBA"/>
</dbReference>
<comment type="subcellular location">
    <subcellularLocation>
        <location evidence="1">Periplasm</location>
    </subcellularLocation>
</comment>
<dbReference type="Pfam" id="PF03918">
    <property type="entry name" value="CcmH"/>
    <property type="match status" value="1"/>
</dbReference>
<evidence type="ECO:0000256" key="10">
    <source>
        <dbReference type="PROSITE-ProRule" id="PRU00339"/>
    </source>
</evidence>
<feature type="domain" description="CcmH/CycL/Ccl2/NrfF N-terminal" evidence="12">
    <location>
        <begin position="13"/>
        <end position="135"/>
    </location>
</feature>
<comment type="function">
    <text evidence="11">Possible subunit of a heme lyase.</text>
</comment>